<comment type="similarity">
    <text evidence="1 3">Belongs to the type-B carboxylesterase/lipase family.</text>
</comment>
<proteinExistence type="inferred from homology"/>
<dbReference type="InterPro" id="IPR019819">
    <property type="entry name" value="Carboxylesterase_B_CS"/>
</dbReference>
<evidence type="ECO:0000313" key="6">
    <source>
        <dbReference type="Proteomes" id="UP000262699"/>
    </source>
</evidence>
<dbReference type="Proteomes" id="UP000262699">
    <property type="component" value="Unassembled WGS sequence"/>
</dbReference>
<dbReference type="InterPro" id="IPR019826">
    <property type="entry name" value="Carboxylesterase_B_AS"/>
</dbReference>
<dbReference type="SUPFAM" id="SSF53474">
    <property type="entry name" value="alpha/beta-Hydrolases"/>
    <property type="match status" value="1"/>
</dbReference>
<dbReference type="PROSITE" id="PS00941">
    <property type="entry name" value="CARBOXYLESTERASE_B_2"/>
    <property type="match status" value="1"/>
</dbReference>
<accession>A0A3D0W932</accession>
<sequence>MIGRSLAALAALLSLSAQRTPQEPMVTTEGGRLSGLSLSGGVDAYLGVPFAAPPVRDLRWKPPQPAARWTGLRHADRFAPECLQPLRSPRQNHYFGEEATSEDCLYLNIWAPRGARRAPVVVWIYGGGFTIGSASMANYSGEPLARDGVVRVNLAYRVGALGFMAHPDLARESGYGASGNYGLMDQIAALRWVKRNIARFGGDPDNVTIVGQSAGSMSVALLQMSPPARGLFQRAVGMSGSPFGGMLGPASRSEAEAAGTDLAGKLGARTLADLRAVPGDRIVAAQGARVMIAEDGRYVTGPAERVFASKAQADVPILIGYTRDENFRPFERIADRRALVAAVRERFGVRADAILAAYDSSDAARDAADIARDASVGRQMFDWAAHQARFGRAPVYGYLFTRRQPYAPGVTFSDHDPATVGAYHTGDVPYWLRTRDALNLFRTTRNWEPGDVGLEREMSGALLAFVHTGMPAGPATGRWPAFDPAAPRLVRLAPESRVIDWPHAREMALFEGAVPPPRAAGARPRD</sequence>
<protein>
    <recommendedName>
        <fullName evidence="3">Carboxylic ester hydrolase</fullName>
        <ecNumber evidence="3">3.1.1.-</ecNumber>
    </recommendedName>
</protein>
<dbReference type="EMBL" id="DOYJ01000082">
    <property type="protein sequence ID" value="HCB75049.1"/>
    <property type="molecule type" value="Genomic_DNA"/>
</dbReference>
<organism evidence="5 6">
    <name type="scientific">Sphingomonas bacterium</name>
    <dbReference type="NCBI Taxonomy" id="1895847"/>
    <lineage>
        <taxon>Bacteria</taxon>
        <taxon>Pseudomonadati</taxon>
        <taxon>Pseudomonadota</taxon>
        <taxon>Alphaproteobacteria</taxon>
        <taxon>Sphingomonadales</taxon>
        <taxon>Sphingomonadaceae</taxon>
        <taxon>Sphingomonas</taxon>
    </lineage>
</organism>
<dbReference type="Gene3D" id="3.40.50.1820">
    <property type="entry name" value="alpha/beta hydrolase"/>
    <property type="match status" value="1"/>
</dbReference>
<comment type="caution">
    <text evidence="5">The sequence shown here is derived from an EMBL/GenBank/DDBJ whole genome shotgun (WGS) entry which is preliminary data.</text>
</comment>
<name>A0A3D0W932_9SPHN</name>
<reference evidence="5 6" key="1">
    <citation type="journal article" date="2018" name="Nat. Biotechnol.">
        <title>A standardized bacterial taxonomy based on genome phylogeny substantially revises the tree of life.</title>
        <authorList>
            <person name="Parks D.H."/>
            <person name="Chuvochina M."/>
            <person name="Waite D.W."/>
            <person name="Rinke C."/>
            <person name="Skarshewski A."/>
            <person name="Chaumeil P.A."/>
            <person name="Hugenholtz P."/>
        </authorList>
    </citation>
    <scope>NUCLEOTIDE SEQUENCE [LARGE SCALE GENOMIC DNA]</scope>
    <source>
        <strain evidence="5">UBA9015</strain>
    </source>
</reference>
<gene>
    <name evidence="5" type="ORF">DEP91_02580</name>
</gene>
<dbReference type="PANTHER" id="PTHR43918">
    <property type="entry name" value="ACETYLCHOLINESTERASE"/>
    <property type="match status" value="1"/>
</dbReference>
<feature type="domain" description="Carboxylesterase type B" evidence="4">
    <location>
        <begin position="22"/>
        <end position="499"/>
    </location>
</feature>
<evidence type="ECO:0000256" key="1">
    <source>
        <dbReference type="ARBA" id="ARBA00005964"/>
    </source>
</evidence>
<evidence type="ECO:0000256" key="2">
    <source>
        <dbReference type="ARBA" id="ARBA00022801"/>
    </source>
</evidence>
<keyword evidence="3" id="KW-0732">Signal</keyword>
<dbReference type="InterPro" id="IPR002018">
    <property type="entry name" value="CarbesteraseB"/>
</dbReference>
<evidence type="ECO:0000256" key="3">
    <source>
        <dbReference type="RuleBase" id="RU361235"/>
    </source>
</evidence>
<feature type="chain" id="PRO_5017497637" description="Carboxylic ester hydrolase" evidence="3">
    <location>
        <begin position="20"/>
        <end position="526"/>
    </location>
</feature>
<evidence type="ECO:0000259" key="4">
    <source>
        <dbReference type="Pfam" id="PF00135"/>
    </source>
</evidence>
<dbReference type="GO" id="GO:0052689">
    <property type="term" value="F:carboxylic ester hydrolase activity"/>
    <property type="evidence" value="ECO:0007669"/>
    <property type="project" value="TreeGrafter"/>
</dbReference>
<dbReference type="InterPro" id="IPR029058">
    <property type="entry name" value="AB_hydrolase_fold"/>
</dbReference>
<evidence type="ECO:0000313" key="5">
    <source>
        <dbReference type="EMBL" id="HCB75049.1"/>
    </source>
</evidence>
<dbReference type="PROSITE" id="PS00122">
    <property type="entry name" value="CARBOXYLESTERASE_B_1"/>
    <property type="match status" value="1"/>
</dbReference>
<dbReference type="InterPro" id="IPR050654">
    <property type="entry name" value="AChE-related_enzymes"/>
</dbReference>
<dbReference type="EC" id="3.1.1.-" evidence="3"/>
<dbReference type="PANTHER" id="PTHR43918:SF4">
    <property type="entry name" value="CARBOXYLIC ESTER HYDROLASE"/>
    <property type="match status" value="1"/>
</dbReference>
<keyword evidence="2 3" id="KW-0378">Hydrolase</keyword>
<dbReference type="Pfam" id="PF00135">
    <property type="entry name" value="COesterase"/>
    <property type="match status" value="1"/>
</dbReference>
<dbReference type="AlphaFoldDB" id="A0A3D0W932"/>
<feature type="signal peptide" evidence="3">
    <location>
        <begin position="1"/>
        <end position="19"/>
    </location>
</feature>